<dbReference type="STRING" id="400727.A0A2T7NBB3"/>
<dbReference type="InterPro" id="IPR017964">
    <property type="entry name" value="DNA-dir_DNA_pol_B_CS"/>
</dbReference>
<feature type="region of interest" description="Disordered" evidence="13">
    <location>
        <begin position="103"/>
        <end position="134"/>
    </location>
</feature>
<organism evidence="18 19">
    <name type="scientific">Pomacea canaliculata</name>
    <name type="common">Golden apple snail</name>
    <dbReference type="NCBI Taxonomy" id="400727"/>
    <lineage>
        <taxon>Eukaryota</taxon>
        <taxon>Metazoa</taxon>
        <taxon>Spiralia</taxon>
        <taxon>Lophotrochozoa</taxon>
        <taxon>Mollusca</taxon>
        <taxon>Gastropoda</taxon>
        <taxon>Caenogastropoda</taxon>
        <taxon>Architaenioglossa</taxon>
        <taxon>Ampullarioidea</taxon>
        <taxon>Ampullariidae</taxon>
        <taxon>Pomacea</taxon>
    </lineage>
</organism>
<keyword evidence="19" id="KW-1185">Reference proteome</keyword>
<dbReference type="InterPro" id="IPR038256">
    <property type="entry name" value="Pol_alpha_znc_sf"/>
</dbReference>
<feature type="domain" description="Zinc finger DNA-directed DNA polymerase family B alpha" evidence="16">
    <location>
        <begin position="1137"/>
        <end position="1333"/>
    </location>
</feature>
<reference evidence="18 19" key="1">
    <citation type="submission" date="2018-04" db="EMBL/GenBank/DDBJ databases">
        <title>The genome of golden apple snail Pomacea canaliculata provides insight into stress tolerance and invasive adaptation.</title>
        <authorList>
            <person name="Liu C."/>
            <person name="Liu B."/>
            <person name="Ren Y."/>
            <person name="Zhang Y."/>
            <person name="Wang H."/>
            <person name="Li S."/>
            <person name="Jiang F."/>
            <person name="Yin L."/>
            <person name="Zhang G."/>
            <person name="Qian W."/>
            <person name="Fan W."/>
        </authorList>
    </citation>
    <scope>NUCLEOTIDE SEQUENCE [LARGE SCALE GENOMIC DNA]</scope>
    <source>
        <strain evidence="18">SZHN2017</strain>
        <tissue evidence="18">Muscle</tissue>
    </source>
</reference>
<dbReference type="EC" id="2.7.7.7" evidence="12"/>
<dbReference type="GO" id="GO:0003697">
    <property type="term" value="F:single-stranded DNA binding"/>
    <property type="evidence" value="ECO:0007669"/>
    <property type="project" value="TreeGrafter"/>
</dbReference>
<dbReference type="Pfam" id="PF03104">
    <property type="entry name" value="DNA_pol_B_exo1"/>
    <property type="match status" value="1"/>
</dbReference>
<dbReference type="Pfam" id="PF08996">
    <property type="entry name" value="zf-DNA_Pol"/>
    <property type="match status" value="1"/>
</dbReference>
<feature type="region of interest" description="Disordered" evidence="13">
    <location>
        <begin position="174"/>
        <end position="212"/>
    </location>
</feature>
<dbReference type="Gene3D" id="1.10.3200.20">
    <property type="entry name" value="DNA Polymerase alpha, zinc finger"/>
    <property type="match status" value="1"/>
</dbReference>
<dbReference type="InterPro" id="IPR023211">
    <property type="entry name" value="DNA_pol_palm_dom_sf"/>
</dbReference>
<evidence type="ECO:0000259" key="15">
    <source>
        <dbReference type="Pfam" id="PF03104"/>
    </source>
</evidence>
<comment type="caution">
    <text evidence="18">The sequence shown here is derived from an EMBL/GenBank/DDBJ whole genome shotgun (WGS) entry which is preliminary data.</text>
</comment>
<evidence type="ECO:0000256" key="2">
    <source>
        <dbReference type="ARBA" id="ARBA00005755"/>
    </source>
</evidence>
<dbReference type="InterPro" id="IPR015088">
    <property type="entry name" value="Znf_DNA-dir_DNA_pol_B_alpha"/>
</dbReference>
<dbReference type="InterPro" id="IPR006134">
    <property type="entry name" value="DNA-dir_DNA_pol_B_multi_dom"/>
</dbReference>
<comment type="subcellular location">
    <subcellularLocation>
        <location evidence="1">Nucleus</location>
    </subcellularLocation>
</comment>
<feature type="domain" description="DNA-directed DNA polymerase family B exonuclease" evidence="15">
    <location>
        <begin position="345"/>
        <end position="586"/>
    </location>
</feature>
<evidence type="ECO:0000259" key="14">
    <source>
        <dbReference type="Pfam" id="PF00136"/>
    </source>
</evidence>
<dbReference type="SUPFAM" id="SSF53098">
    <property type="entry name" value="Ribonuclease H-like"/>
    <property type="match status" value="1"/>
</dbReference>
<dbReference type="InterPro" id="IPR045846">
    <property type="entry name" value="POLBc_alpha"/>
</dbReference>
<keyword evidence="6" id="KW-0479">Metal-binding</keyword>
<evidence type="ECO:0000313" key="18">
    <source>
        <dbReference type="EMBL" id="PVD18466.1"/>
    </source>
</evidence>
<dbReference type="FunFam" id="1.10.3200.20:FF:000001">
    <property type="entry name" value="DNA polymerase"/>
    <property type="match status" value="1"/>
</dbReference>
<evidence type="ECO:0000256" key="8">
    <source>
        <dbReference type="ARBA" id="ARBA00022833"/>
    </source>
</evidence>
<dbReference type="PANTHER" id="PTHR45861:SF1">
    <property type="entry name" value="DNA POLYMERASE ALPHA CATALYTIC SUBUNIT"/>
    <property type="match status" value="1"/>
</dbReference>
<dbReference type="InterPro" id="IPR043502">
    <property type="entry name" value="DNA/RNA_pol_sf"/>
</dbReference>
<dbReference type="InterPro" id="IPR012337">
    <property type="entry name" value="RNaseH-like_sf"/>
</dbReference>
<dbReference type="FunFam" id="3.30.70.2820:FF:000001">
    <property type="entry name" value="DNA polymerase"/>
    <property type="match status" value="1"/>
</dbReference>
<dbReference type="GO" id="GO:0006273">
    <property type="term" value="P:lagging strand elongation"/>
    <property type="evidence" value="ECO:0007669"/>
    <property type="project" value="TreeGrafter"/>
</dbReference>
<dbReference type="GO" id="GO:0000166">
    <property type="term" value="F:nucleotide binding"/>
    <property type="evidence" value="ECO:0007669"/>
    <property type="project" value="InterPro"/>
</dbReference>
<dbReference type="PROSITE" id="PS00116">
    <property type="entry name" value="DNA_POLYMERASE_B"/>
    <property type="match status" value="1"/>
</dbReference>
<dbReference type="FunFam" id="1.10.132.60:FF:000004">
    <property type="entry name" value="DNA polymerase"/>
    <property type="match status" value="1"/>
</dbReference>
<dbReference type="FunFam" id="3.30.420.10:FF:000018">
    <property type="entry name" value="DNA polymerase"/>
    <property type="match status" value="1"/>
</dbReference>
<keyword evidence="9 12" id="KW-0239">DNA-directed DNA polymerase</keyword>
<dbReference type="Pfam" id="PF00136">
    <property type="entry name" value="DNA_pol_B"/>
    <property type="match status" value="1"/>
</dbReference>
<keyword evidence="11" id="KW-0539">Nucleus</keyword>
<feature type="domain" description="DNA polymerase alpha catalytic subunit N-terminal" evidence="17">
    <location>
        <begin position="40"/>
        <end position="102"/>
    </location>
</feature>
<keyword evidence="7" id="KW-0863">Zinc-finger</keyword>
<keyword evidence="5 12" id="KW-0235">DNA replication</keyword>
<dbReference type="Gene3D" id="3.30.420.10">
    <property type="entry name" value="Ribonuclease H-like superfamily/Ribonuclease H"/>
    <property type="match status" value="1"/>
</dbReference>
<comment type="similarity">
    <text evidence="2 12">Belongs to the DNA polymerase type-B family.</text>
</comment>
<feature type="region of interest" description="Disordered" evidence="13">
    <location>
        <begin position="689"/>
        <end position="710"/>
    </location>
</feature>
<evidence type="ECO:0000256" key="9">
    <source>
        <dbReference type="ARBA" id="ARBA00022932"/>
    </source>
</evidence>
<dbReference type="Proteomes" id="UP000245119">
    <property type="component" value="Linkage Group LG14"/>
</dbReference>
<dbReference type="InterPro" id="IPR024647">
    <property type="entry name" value="DNA_pol_a_cat_su_N"/>
</dbReference>
<dbReference type="Gene3D" id="3.90.1600.10">
    <property type="entry name" value="Palm domain of DNA polymerase"/>
    <property type="match status" value="1"/>
</dbReference>
<dbReference type="GO" id="GO:0003887">
    <property type="term" value="F:DNA-directed DNA polymerase activity"/>
    <property type="evidence" value="ECO:0007669"/>
    <property type="project" value="UniProtKB-KW"/>
</dbReference>
<feature type="domain" description="DNA-directed DNA polymerase family B multifunctional" evidence="14">
    <location>
        <begin position="651"/>
        <end position="1099"/>
    </location>
</feature>
<dbReference type="GO" id="GO:1902975">
    <property type="term" value="P:mitotic DNA replication initiation"/>
    <property type="evidence" value="ECO:0007669"/>
    <property type="project" value="InterPro"/>
</dbReference>
<dbReference type="Gene3D" id="3.30.70.2820">
    <property type="match status" value="1"/>
</dbReference>
<evidence type="ECO:0000259" key="16">
    <source>
        <dbReference type="Pfam" id="PF08996"/>
    </source>
</evidence>
<dbReference type="CDD" id="cd05532">
    <property type="entry name" value="POLBc_alpha"/>
    <property type="match status" value="1"/>
</dbReference>
<dbReference type="InterPro" id="IPR006172">
    <property type="entry name" value="DNA-dir_DNA_pol_B"/>
</dbReference>
<dbReference type="InterPro" id="IPR006133">
    <property type="entry name" value="DNA-dir_DNA_pol_B_exonuc"/>
</dbReference>
<evidence type="ECO:0000256" key="5">
    <source>
        <dbReference type="ARBA" id="ARBA00022705"/>
    </source>
</evidence>
<dbReference type="GO" id="GO:0008270">
    <property type="term" value="F:zinc ion binding"/>
    <property type="evidence" value="ECO:0007669"/>
    <property type="project" value="UniProtKB-KW"/>
</dbReference>
<keyword evidence="3 12" id="KW-0808">Transferase</keyword>
<comment type="catalytic activity">
    <reaction evidence="12">
        <text>DNA(n) + a 2'-deoxyribonucleoside 5'-triphosphate = DNA(n+1) + diphosphate</text>
        <dbReference type="Rhea" id="RHEA:22508"/>
        <dbReference type="Rhea" id="RHEA-COMP:17339"/>
        <dbReference type="Rhea" id="RHEA-COMP:17340"/>
        <dbReference type="ChEBI" id="CHEBI:33019"/>
        <dbReference type="ChEBI" id="CHEBI:61560"/>
        <dbReference type="ChEBI" id="CHEBI:173112"/>
        <dbReference type="EC" id="2.7.7.7"/>
    </reaction>
</comment>
<dbReference type="InterPro" id="IPR036397">
    <property type="entry name" value="RNaseH_sf"/>
</dbReference>
<dbReference type="GO" id="GO:0005658">
    <property type="term" value="C:alpha DNA polymerase:primase complex"/>
    <property type="evidence" value="ECO:0007669"/>
    <property type="project" value="UniProtKB-ARBA"/>
</dbReference>
<dbReference type="Pfam" id="PF12254">
    <property type="entry name" value="DNA_pol_alpha_N"/>
    <property type="match status" value="1"/>
</dbReference>
<dbReference type="CDD" id="cd05776">
    <property type="entry name" value="DNA_polB_alpha_exo"/>
    <property type="match status" value="1"/>
</dbReference>
<keyword evidence="10 12" id="KW-0238">DNA-binding</keyword>
<dbReference type="OrthoDB" id="6755010at2759"/>
<dbReference type="Gene3D" id="1.10.132.60">
    <property type="entry name" value="DNA polymerase family B, C-terminal domain"/>
    <property type="match status" value="1"/>
</dbReference>
<feature type="region of interest" description="Disordered" evidence="13">
    <location>
        <begin position="1"/>
        <end position="33"/>
    </location>
</feature>
<dbReference type="Gene3D" id="1.10.287.690">
    <property type="entry name" value="Helix hairpin bin"/>
    <property type="match status" value="1"/>
</dbReference>
<dbReference type="PRINTS" id="PR00106">
    <property type="entry name" value="DNAPOLB"/>
</dbReference>
<dbReference type="EMBL" id="PZQS01000014">
    <property type="protein sequence ID" value="PVD18466.1"/>
    <property type="molecule type" value="Genomic_DNA"/>
</dbReference>
<dbReference type="InterPro" id="IPR042087">
    <property type="entry name" value="DNA_pol_B_thumb"/>
</dbReference>
<dbReference type="SUPFAM" id="SSF90234">
    <property type="entry name" value="Zinc finger domain of DNA polymerase-alpha"/>
    <property type="match status" value="1"/>
</dbReference>
<evidence type="ECO:0000256" key="7">
    <source>
        <dbReference type="ARBA" id="ARBA00022771"/>
    </source>
</evidence>
<evidence type="ECO:0000256" key="6">
    <source>
        <dbReference type="ARBA" id="ARBA00022723"/>
    </source>
</evidence>
<evidence type="ECO:0000259" key="17">
    <source>
        <dbReference type="Pfam" id="PF12254"/>
    </source>
</evidence>
<dbReference type="NCBIfam" id="TIGR00592">
    <property type="entry name" value="pol2"/>
    <property type="match status" value="1"/>
</dbReference>
<gene>
    <name evidence="18" type="ORF">C0Q70_21015</name>
</gene>
<dbReference type="GO" id="GO:0003688">
    <property type="term" value="F:DNA replication origin binding"/>
    <property type="evidence" value="ECO:0007669"/>
    <property type="project" value="TreeGrafter"/>
</dbReference>
<accession>A0A2T7NBB3</accession>
<evidence type="ECO:0000256" key="11">
    <source>
        <dbReference type="ARBA" id="ARBA00023242"/>
    </source>
</evidence>
<evidence type="ECO:0000256" key="1">
    <source>
        <dbReference type="ARBA" id="ARBA00004123"/>
    </source>
</evidence>
<evidence type="ECO:0000256" key="10">
    <source>
        <dbReference type="ARBA" id="ARBA00023125"/>
    </source>
</evidence>
<protein>
    <recommendedName>
        <fullName evidence="12">DNA polymerase</fullName>
        <ecNumber evidence="12">2.7.7.7</ecNumber>
    </recommendedName>
</protein>
<dbReference type="PANTHER" id="PTHR45861">
    <property type="entry name" value="DNA POLYMERASE ALPHA CATALYTIC SUBUNIT"/>
    <property type="match status" value="1"/>
</dbReference>
<evidence type="ECO:0000256" key="13">
    <source>
        <dbReference type="SAM" id="MobiDB-lite"/>
    </source>
</evidence>
<keyword evidence="4 12" id="KW-0548">Nucleotidyltransferase</keyword>
<dbReference type="GO" id="GO:0003682">
    <property type="term" value="F:chromatin binding"/>
    <property type="evidence" value="ECO:0007669"/>
    <property type="project" value="TreeGrafter"/>
</dbReference>
<name>A0A2T7NBB3_POMCA</name>
<keyword evidence="8" id="KW-0862">Zinc</keyword>
<dbReference type="SMART" id="SM00486">
    <property type="entry name" value="POLBc"/>
    <property type="match status" value="1"/>
</dbReference>
<dbReference type="FunFam" id="1.10.287.690:FF:000003">
    <property type="entry name" value="DNA polymerase"/>
    <property type="match status" value="1"/>
</dbReference>
<proteinExistence type="inferred from homology"/>
<evidence type="ECO:0000256" key="3">
    <source>
        <dbReference type="ARBA" id="ARBA00022679"/>
    </source>
</evidence>
<dbReference type="GO" id="GO:0006272">
    <property type="term" value="P:leading strand elongation"/>
    <property type="evidence" value="ECO:0007669"/>
    <property type="project" value="TreeGrafter"/>
</dbReference>
<evidence type="ECO:0000313" key="19">
    <source>
        <dbReference type="Proteomes" id="UP000245119"/>
    </source>
</evidence>
<evidence type="ECO:0000256" key="12">
    <source>
        <dbReference type="RuleBase" id="RU000442"/>
    </source>
</evidence>
<dbReference type="SUPFAM" id="SSF56672">
    <property type="entry name" value="DNA/RNA polymerases"/>
    <property type="match status" value="1"/>
</dbReference>
<sequence length="1395" mass="157950">MAPTKTDDDDDVGKDGTFQSLAQSRSRRERVDKTGRLAALERLRKAKQQGVKNKFEIDDEKNVYDLVEESEYSDMVRQRQEDDWIVDDDGSGYVEDGREIFDDDMDEDAVSKGQSKIKEGSKKKNKNIVRPGTKPKKDIKTMFAAVAASSSKKKEKEVSVTGDDILGDLMQELRQGSNASSERSSAPFSSTQKVVRPTQGHSAAAKEEMPESRWEVIQCENTVPISSADVQVDTSQLPLINDEEGRQVMRFIGWMLMRIHINNQKFDMSTKTDTGITVTMKDVYQEFNEKVAVKHKIMKFKNRIANKKYAFEKTEVPVESQYLEVRYSADLPVLPSDLQGETFSHVFGTNTSSLELLLIDRKMKGPSWIDLHCVQPTKQAVSWCKVEVVVERPEHIMLHSRHLQSPPLVVMALNLQTLPNIKKHQNEVVAVGALIHNSFHMDRPAPEPIYQQHFALISKPSDAILPFDFHDKVAVQSNKMNVEVMASERALLACLLAKIHKYDPDLIVGHDIYGFELDVILHRINVNKIPHWSKLGRLKRSVMPKLTGGFGRATFAEKSAVCGRLLCDVKISAKELIRCRSYDMSELVSQILHLNRRQLDYEEIRDMYNSTVKLLQLVEQTLIDTRYILMMMYELNVVPLALQITSVCGNTMSRTLMGGRSERNEYLLLHAFAEKDFICPDKEFKGKAKAVGEEEDDHGTSGKSQQGRRKPAYAGGLVLEPKKGFYDKYILLLDFNSLYPSIIQEYNICFTTIPRSYTDQNQTDEIKDFSQVLPPSDLEPGILPTEIRKLVESRRQVKQLMKAPDLTPEQQMQYDIRQKALKLTANSMYGCLGFTFSRFYAKPLAAMVTGKGREILMKTKELVEGMGLEVIYGDTDSIMVNTNSTDLEQVYKLGNKVKTEVNKLYRLLEIDIDGIFKSMLLLKKKKYAALSISRSADGQINTSQELKGLDIVRRDWCQLAKDTGNFVVKQILSGKTREVVVENIHSKLMSVSEEVRNNQVKMELFQITKQLTKNPEDYPDKKAQSHVQVALRINSKGGRKLRAGDTVSYVICNDGSNLSAAQRAYHTDELNKSDTLKIDIHYYLAQQIHPVVSRLCDPIEGTDAAHLAECLGLDPAGYRHNNTRATNDEEEALLAAQVTEEEKYQHCEPFKFICPLETCGTENVVTSVFTSATADLSSHVAYNLARCQNNSCPCRPYLHSVYLQNLLVQSLRRHISQYYAGWLKCEDSACSARTRRLPLTFQRGHPICPACQRGVLLQEYSDSGLYTQLSFYQHIFDVEKAKALLTITEKGSAHSQLEKEGPELTEIYRQLKITADSWQRVNAYSQVNLSKLFQGLFVLKQEKVGRKGEALLLNPLFPLPGGEAGGLEHTILQSRLVFFVLQNFVAHDTKGEKNT</sequence>
<feature type="compositionally biased region" description="Low complexity" evidence="13">
    <location>
        <begin position="177"/>
        <end position="190"/>
    </location>
</feature>
<dbReference type="FunFam" id="3.90.1600.10:FF:000022">
    <property type="entry name" value="DNA polymerase"/>
    <property type="match status" value="1"/>
</dbReference>
<evidence type="ECO:0000256" key="4">
    <source>
        <dbReference type="ARBA" id="ARBA00022695"/>
    </source>
</evidence>
<dbReference type="GO" id="GO:0033554">
    <property type="term" value="P:cellular response to stress"/>
    <property type="evidence" value="ECO:0007669"/>
    <property type="project" value="UniProtKB-ARBA"/>
</dbReference>